<evidence type="ECO:0008006" key="3">
    <source>
        <dbReference type="Google" id="ProtNLM"/>
    </source>
</evidence>
<organism evidence="1 2">
    <name type="scientific">Phytophthora infestans (strain T30-4)</name>
    <name type="common">Potato late blight agent</name>
    <dbReference type="NCBI Taxonomy" id="403677"/>
    <lineage>
        <taxon>Eukaryota</taxon>
        <taxon>Sar</taxon>
        <taxon>Stramenopiles</taxon>
        <taxon>Oomycota</taxon>
        <taxon>Peronosporomycetes</taxon>
        <taxon>Peronosporales</taxon>
        <taxon>Peronosporaceae</taxon>
        <taxon>Phytophthora</taxon>
    </lineage>
</organism>
<dbReference type="OrthoDB" id="89292at2759"/>
<proteinExistence type="predicted"/>
<gene>
    <name evidence="1" type="ORF">PITG_01935</name>
</gene>
<accession>D0MUG0</accession>
<dbReference type="EMBL" id="DS028119">
    <property type="protein sequence ID" value="EEY61607.1"/>
    <property type="molecule type" value="Genomic_DNA"/>
</dbReference>
<dbReference type="RefSeq" id="XP_002908524.1">
    <property type="nucleotide sequence ID" value="XM_002908478.1"/>
</dbReference>
<evidence type="ECO:0000313" key="2">
    <source>
        <dbReference type="Proteomes" id="UP000006643"/>
    </source>
</evidence>
<dbReference type="VEuPathDB" id="FungiDB:PITG_01935"/>
<reference evidence="2" key="1">
    <citation type="journal article" date="2009" name="Nature">
        <title>Genome sequence and analysis of the Irish potato famine pathogen Phytophthora infestans.</title>
        <authorList>
            <consortium name="The Broad Institute Genome Sequencing Platform"/>
            <person name="Haas B.J."/>
            <person name="Kamoun S."/>
            <person name="Zody M.C."/>
            <person name="Jiang R.H."/>
            <person name="Handsaker R.E."/>
            <person name="Cano L.M."/>
            <person name="Grabherr M."/>
            <person name="Kodira C.D."/>
            <person name="Raffaele S."/>
            <person name="Torto-Alalibo T."/>
            <person name="Bozkurt T.O."/>
            <person name="Ah-Fong A.M."/>
            <person name="Alvarado L."/>
            <person name="Anderson V.L."/>
            <person name="Armstrong M.R."/>
            <person name="Avrova A."/>
            <person name="Baxter L."/>
            <person name="Beynon J."/>
            <person name="Boevink P.C."/>
            <person name="Bollmann S.R."/>
            <person name="Bos J.I."/>
            <person name="Bulone V."/>
            <person name="Cai G."/>
            <person name="Cakir C."/>
            <person name="Carrington J.C."/>
            <person name="Chawner M."/>
            <person name="Conti L."/>
            <person name="Costanzo S."/>
            <person name="Ewan R."/>
            <person name="Fahlgren N."/>
            <person name="Fischbach M.A."/>
            <person name="Fugelstad J."/>
            <person name="Gilroy E.M."/>
            <person name="Gnerre S."/>
            <person name="Green P.J."/>
            <person name="Grenville-Briggs L.J."/>
            <person name="Griffith J."/>
            <person name="Grunwald N.J."/>
            <person name="Horn K."/>
            <person name="Horner N.R."/>
            <person name="Hu C.H."/>
            <person name="Huitema E."/>
            <person name="Jeong D.H."/>
            <person name="Jones A.M."/>
            <person name="Jones J.D."/>
            <person name="Jones R.W."/>
            <person name="Karlsson E.K."/>
            <person name="Kunjeti S.G."/>
            <person name="Lamour K."/>
            <person name="Liu Z."/>
            <person name="Ma L."/>
            <person name="Maclean D."/>
            <person name="Chibucos M.C."/>
            <person name="McDonald H."/>
            <person name="McWalters J."/>
            <person name="Meijer H.J."/>
            <person name="Morgan W."/>
            <person name="Morris P.F."/>
            <person name="Munro C.A."/>
            <person name="O'Neill K."/>
            <person name="Ospina-Giraldo M."/>
            <person name="Pinzon A."/>
            <person name="Pritchard L."/>
            <person name="Ramsahoye B."/>
            <person name="Ren Q."/>
            <person name="Restrepo S."/>
            <person name="Roy S."/>
            <person name="Sadanandom A."/>
            <person name="Savidor A."/>
            <person name="Schornack S."/>
            <person name="Schwartz D.C."/>
            <person name="Schumann U.D."/>
            <person name="Schwessinger B."/>
            <person name="Seyer L."/>
            <person name="Sharpe T."/>
            <person name="Silvar C."/>
            <person name="Song J."/>
            <person name="Studholme D.J."/>
            <person name="Sykes S."/>
            <person name="Thines M."/>
            <person name="van de Vondervoort P.J."/>
            <person name="Phuntumart V."/>
            <person name="Wawra S."/>
            <person name="Weide R."/>
            <person name="Win J."/>
            <person name="Young C."/>
            <person name="Zhou S."/>
            <person name="Fry W."/>
            <person name="Meyers B.C."/>
            <person name="van West P."/>
            <person name="Ristaino J."/>
            <person name="Govers F."/>
            <person name="Birch P.R."/>
            <person name="Whisson S.C."/>
            <person name="Judelson H.S."/>
            <person name="Nusbaum C."/>
        </authorList>
    </citation>
    <scope>NUCLEOTIDE SEQUENCE [LARGE SCALE GENOMIC DNA]</scope>
    <source>
        <strain evidence="2">T30-4</strain>
    </source>
</reference>
<dbReference type="HOGENOM" id="CLU_1565933_0_0_1"/>
<dbReference type="Proteomes" id="UP000006643">
    <property type="component" value="Unassembled WGS sequence"/>
</dbReference>
<keyword evidence="2" id="KW-1185">Reference proteome</keyword>
<dbReference type="AlphaFoldDB" id="D0MUG0"/>
<sequence length="171" mass="18953">MSAANTLVWSHRKLAVWAPPAFGLPNFGPKAPSIHTVSRLLKREAQPLSTSIDYLDSKKASSPTWLLLETYLVEQLAEFESRRAAIACASPKLTKSGWQHHFMARHGLKNRWGYQLVDIDAARRKRLELRDNEDAAPQNYSGAPTYGPRGHSMVKAALYGCRDTSGSSSST</sequence>
<evidence type="ECO:0000313" key="1">
    <source>
        <dbReference type="EMBL" id="EEY61607.1"/>
    </source>
</evidence>
<dbReference type="GeneID" id="9469477"/>
<dbReference type="KEGG" id="pif:PITG_01935"/>
<name>D0MUG0_PHYIT</name>
<protein>
    <recommendedName>
        <fullName evidence="3">HTH CENPB-type domain-containing protein</fullName>
    </recommendedName>
</protein>
<dbReference type="InParanoid" id="D0MUG0"/>